<dbReference type="PROSITE" id="PS51448">
    <property type="entry name" value="P_TREFOIL_2"/>
    <property type="match status" value="1"/>
</dbReference>
<dbReference type="Gene3D" id="4.10.110.10">
    <property type="entry name" value="Spasmolytic Protein, domain 1"/>
    <property type="match status" value="1"/>
</dbReference>
<proteinExistence type="predicted"/>
<dbReference type="Ensembl" id="ENSPSTT00000014852.1">
    <property type="protein sequence ID" value="ENSPSTP00000014149.1"/>
    <property type="gene ID" value="ENSPSTG00000010006.1"/>
</dbReference>
<evidence type="ECO:0000313" key="4">
    <source>
        <dbReference type="Ensembl" id="ENSPSTP00000014149.1"/>
    </source>
</evidence>
<keyword evidence="5" id="KW-1185">Reference proteome</keyword>
<dbReference type="Proteomes" id="UP000694428">
    <property type="component" value="Unplaced"/>
</dbReference>
<evidence type="ECO:0000256" key="2">
    <source>
        <dbReference type="PROSITE-ProRule" id="PRU00779"/>
    </source>
</evidence>
<evidence type="ECO:0000259" key="3">
    <source>
        <dbReference type="PROSITE" id="PS51448"/>
    </source>
</evidence>
<dbReference type="AlphaFoldDB" id="A0A8C9FD89"/>
<dbReference type="SUPFAM" id="SSF57492">
    <property type="entry name" value="Trefoil"/>
    <property type="match status" value="1"/>
</dbReference>
<name>A0A8C9FD89_PAVCR</name>
<protein>
    <recommendedName>
        <fullName evidence="3">P-type domain-containing protein</fullName>
    </recommendedName>
</protein>
<evidence type="ECO:0000313" key="5">
    <source>
        <dbReference type="Proteomes" id="UP000694428"/>
    </source>
</evidence>
<dbReference type="InterPro" id="IPR044913">
    <property type="entry name" value="P_trefoil_dom_sf"/>
</dbReference>
<dbReference type="InterPro" id="IPR000519">
    <property type="entry name" value="P_trefoil_dom"/>
</dbReference>
<comment type="caution">
    <text evidence="2">Lacks conserved residue(s) required for the propagation of feature annotation.</text>
</comment>
<dbReference type="Pfam" id="PF00088">
    <property type="entry name" value="Trefoil"/>
    <property type="match status" value="1"/>
</dbReference>
<reference evidence="4" key="1">
    <citation type="submission" date="2025-08" db="UniProtKB">
        <authorList>
            <consortium name="Ensembl"/>
        </authorList>
    </citation>
    <scope>IDENTIFICATION</scope>
</reference>
<feature type="domain" description="P-type" evidence="3">
    <location>
        <begin position="28"/>
        <end position="73"/>
    </location>
</feature>
<dbReference type="SMART" id="SM00018">
    <property type="entry name" value="PD"/>
    <property type="match status" value="1"/>
</dbReference>
<evidence type="ECO:0000256" key="1">
    <source>
        <dbReference type="ARBA" id="ARBA00023157"/>
    </source>
</evidence>
<reference evidence="4" key="2">
    <citation type="submission" date="2025-09" db="UniProtKB">
        <authorList>
            <consortium name="Ensembl"/>
        </authorList>
    </citation>
    <scope>IDENTIFICATION</scope>
</reference>
<organism evidence="4 5">
    <name type="scientific">Pavo cristatus</name>
    <name type="common">Indian peafowl</name>
    <name type="synonym">Blue peafowl</name>
    <dbReference type="NCBI Taxonomy" id="9049"/>
    <lineage>
        <taxon>Eukaryota</taxon>
        <taxon>Metazoa</taxon>
        <taxon>Chordata</taxon>
        <taxon>Craniata</taxon>
        <taxon>Vertebrata</taxon>
        <taxon>Euteleostomi</taxon>
        <taxon>Archelosauria</taxon>
        <taxon>Archosauria</taxon>
        <taxon>Dinosauria</taxon>
        <taxon>Saurischia</taxon>
        <taxon>Theropoda</taxon>
        <taxon>Coelurosauria</taxon>
        <taxon>Aves</taxon>
        <taxon>Neognathae</taxon>
        <taxon>Galloanserae</taxon>
        <taxon>Galliformes</taxon>
        <taxon>Phasianidae</taxon>
        <taxon>Phasianinae</taxon>
        <taxon>Pavo</taxon>
    </lineage>
</organism>
<sequence length="93" mass="10288">MDRVRELWLLVAVLAGRCMGLFVMGLKKQCTVPAARRVNCHPQPGATQQSCEARGCTWCATDIPNAPSCFFSEDSTYGYSLARSTEKTAKGWR</sequence>
<keyword evidence="1" id="KW-1015">Disulfide bond</keyword>
<dbReference type="CDD" id="cd00111">
    <property type="entry name" value="Trefoil"/>
    <property type="match status" value="1"/>
</dbReference>
<accession>A0A8C9FD89</accession>